<dbReference type="InterPro" id="IPR015797">
    <property type="entry name" value="NUDIX_hydrolase-like_dom_sf"/>
</dbReference>
<evidence type="ECO:0000313" key="7">
    <source>
        <dbReference type="EMBL" id="MBB2169681.1"/>
    </source>
</evidence>
<dbReference type="InterPro" id="IPR000086">
    <property type="entry name" value="NUDIX_hydrolase_dom"/>
</dbReference>
<dbReference type="GO" id="GO:0016462">
    <property type="term" value="F:pyrophosphatase activity"/>
    <property type="evidence" value="ECO:0007669"/>
    <property type="project" value="InterPro"/>
</dbReference>
<dbReference type="Pfam" id="PF00293">
    <property type="entry name" value="NUDIX"/>
    <property type="match status" value="1"/>
</dbReference>
<name>A0A7W4IV87_9PROT</name>
<dbReference type="PANTHER" id="PTHR12629">
    <property type="entry name" value="DIPHOSPHOINOSITOL POLYPHOSPHATE PHOSPHOHYDROLASE"/>
    <property type="match status" value="1"/>
</dbReference>
<evidence type="ECO:0000256" key="1">
    <source>
        <dbReference type="ARBA" id="ARBA00001946"/>
    </source>
</evidence>
<dbReference type="SUPFAM" id="SSF55811">
    <property type="entry name" value="Nudix"/>
    <property type="match status" value="1"/>
</dbReference>
<dbReference type="InterPro" id="IPR047198">
    <property type="entry name" value="DDP-like_NUDIX"/>
</dbReference>
<dbReference type="Gene3D" id="3.90.79.10">
    <property type="entry name" value="Nucleoside Triphosphate Pyrophosphohydrolase"/>
    <property type="match status" value="1"/>
</dbReference>
<evidence type="ECO:0000259" key="6">
    <source>
        <dbReference type="PROSITE" id="PS51462"/>
    </source>
</evidence>
<dbReference type="CDD" id="cd04666">
    <property type="entry name" value="NUDIX_DIPP2_like_Nudt4"/>
    <property type="match status" value="1"/>
</dbReference>
<protein>
    <submittedName>
        <fullName evidence="7">NUDIX hydrolase</fullName>
    </submittedName>
</protein>
<evidence type="ECO:0000256" key="2">
    <source>
        <dbReference type="ARBA" id="ARBA00022723"/>
    </source>
</evidence>
<feature type="region of interest" description="Disordered" evidence="5">
    <location>
        <begin position="143"/>
        <end position="167"/>
    </location>
</feature>
<reference evidence="7 8" key="1">
    <citation type="submission" date="2020-04" db="EMBL/GenBank/DDBJ databases">
        <title>Description of novel Gluconacetobacter.</title>
        <authorList>
            <person name="Sombolestani A."/>
        </authorList>
    </citation>
    <scope>NUCLEOTIDE SEQUENCE [LARGE SCALE GENOMIC DNA]</scope>
    <source>
        <strain evidence="7 8">LMG 27801</strain>
    </source>
</reference>
<proteinExistence type="predicted"/>
<feature type="compositionally biased region" description="Basic residues" evidence="5">
    <location>
        <begin position="158"/>
        <end position="167"/>
    </location>
</feature>
<dbReference type="EMBL" id="JABEQD010000012">
    <property type="protein sequence ID" value="MBB2169681.1"/>
    <property type="molecule type" value="Genomic_DNA"/>
</dbReference>
<dbReference type="PROSITE" id="PS51462">
    <property type="entry name" value="NUDIX"/>
    <property type="match status" value="1"/>
</dbReference>
<evidence type="ECO:0000313" key="8">
    <source>
        <dbReference type="Proteomes" id="UP000559860"/>
    </source>
</evidence>
<dbReference type="AlphaFoldDB" id="A0A7W4IV87"/>
<dbReference type="GO" id="GO:0046872">
    <property type="term" value="F:metal ion binding"/>
    <property type="evidence" value="ECO:0007669"/>
    <property type="project" value="UniProtKB-KW"/>
</dbReference>
<comment type="cofactor">
    <cofactor evidence="1">
        <name>Mg(2+)</name>
        <dbReference type="ChEBI" id="CHEBI:18420"/>
    </cofactor>
</comment>
<comment type="caution">
    <text evidence="7">The sequence shown here is derived from an EMBL/GenBank/DDBJ whole genome shotgun (WGS) entry which is preliminary data.</text>
</comment>
<evidence type="ECO:0000256" key="3">
    <source>
        <dbReference type="ARBA" id="ARBA00022801"/>
    </source>
</evidence>
<keyword evidence="2" id="KW-0479">Metal-binding</keyword>
<dbReference type="GO" id="GO:0005737">
    <property type="term" value="C:cytoplasm"/>
    <property type="evidence" value="ECO:0007669"/>
    <property type="project" value="TreeGrafter"/>
</dbReference>
<keyword evidence="8" id="KW-1185">Reference proteome</keyword>
<keyword evidence="4" id="KW-0460">Magnesium</keyword>
<dbReference type="Proteomes" id="UP000559860">
    <property type="component" value="Unassembled WGS sequence"/>
</dbReference>
<accession>A0A7W4IV87</accession>
<organism evidence="7 8">
    <name type="scientific">Gluconacetobacter aggeris</name>
    <dbReference type="NCBI Taxonomy" id="1286186"/>
    <lineage>
        <taxon>Bacteria</taxon>
        <taxon>Pseudomonadati</taxon>
        <taxon>Pseudomonadota</taxon>
        <taxon>Alphaproteobacteria</taxon>
        <taxon>Acetobacterales</taxon>
        <taxon>Acetobacteraceae</taxon>
        <taxon>Gluconacetobacter</taxon>
    </lineage>
</organism>
<feature type="domain" description="Nudix hydrolase" evidence="6">
    <location>
        <begin position="8"/>
        <end position="142"/>
    </location>
</feature>
<sequence length="167" mass="18997">MVVKEQRPVRLQYGALPYRFSDERDLEILLVTSRGRGRWIIPKGWPIKGMNPAKSAAREAYEEAGVRGSVGSKAIGRIRYDKILSDGETYVLCELVVFPLKVKQQLKKWPEAGERELRWLPALQALELADDEGLRDLIRHFTPKTGRKRASPGDTIRKSGKARKKSK</sequence>
<evidence type="ECO:0000256" key="4">
    <source>
        <dbReference type="ARBA" id="ARBA00022842"/>
    </source>
</evidence>
<dbReference type="PANTHER" id="PTHR12629:SF0">
    <property type="entry name" value="DIPHOSPHOINOSITOL-POLYPHOSPHATE DIPHOSPHATASE"/>
    <property type="match status" value="1"/>
</dbReference>
<gene>
    <name evidence="7" type="ORF">HLH36_15220</name>
</gene>
<evidence type="ECO:0000256" key="5">
    <source>
        <dbReference type="SAM" id="MobiDB-lite"/>
    </source>
</evidence>
<keyword evidence="3 7" id="KW-0378">Hydrolase</keyword>